<keyword evidence="1" id="KW-0472">Membrane</keyword>
<feature type="transmembrane region" description="Helical" evidence="1">
    <location>
        <begin position="132"/>
        <end position="157"/>
    </location>
</feature>
<keyword evidence="4" id="KW-1185">Reference proteome</keyword>
<dbReference type="EMBL" id="FQUM01000007">
    <property type="protein sequence ID" value="SHF65197.1"/>
    <property type="molecule type" value="Genomic_DNA"/>
</dbReference>
<dbReference type="InterPro" id="IPR021994">
    <property type="entry name" value="DUF3592"/>
</dbReference>
<accession>A0A1M5DDY5</accession>
<evidence type="ECO:0000256" key="1">
    <source>
        <dbReference type="SAM" id="Phobius"/>
    </source>
</evidence>
<gene>
    <name evidence="3" type="ORF">SAMN05444274_10760</name>
</gene>
<keyword evidence="1" id="KW-1133">Transmembrane helix</keyword>
<reference evidence="3 4" key="1">
    <citation type="submission" date="2016-11" db="EMBL/GenBank/DDBJ databases">
        <authorList>
            <person name="Jaros S."/>
            <person name="Januszkiewicz K."/>
            <person name="Wedrychowicz H."/>
        </authorList>
    </citation>
    <scope>NUCLEOTIDE SEQUENCE [LARGE SCALE GENOMIC DNA]</scope>
    <source>
        <strain evidence="3 4">DSM 26910</strain>
    </source>
</reference>
<dbReference type="RefSeq" id="WP_073002684.1">
    <property type="nucleotide sequence ID" value="NZ_FQUM01000007.1"/>
</dbReference>
<organism evidence="3 4">
    <name type="scientific">Mariniphaga anaerophila</name>
    <dbReference type="NCBI Taxonomy" id="1484053"/>
    <lineage>
        <taxon>Bacteria</taxon>
        <taxon>Pseudomonadati</taxon>
        <taxon>Bacteroidota</taxon>
        <taxon>Bacteroidia</taxon>
        <taxon>Marinilabiliales</taxon>
        <taxon>Prolixibacteraceae</taxon>
        <taxon>Mariniphaga</taxon>
    </lineage>
</organism>
<dbReference type="AlphaFoldDB" id="A0A1M5DDY5"/>
<dbReference type="Proteomes" id="UP000184164">
    <property type="component" value="Unassembled WGS sequence"/>
</dbReference>
<feature type="transmembrane region" description="Helical" evidence="1">
    <location>
        <begin position="7"/>
        <end position="25"/>
    </location>
</feature>
<evidence type="ECO:0000259" key="2">
    <source>
        <dbReference type="Pfam" id="PF12158"/>
    </source>
</evidence>
<protein>
    <recommendedName>
        <fullName evidence="2">DUF3592 domain-containing protein</fullName>
    </recommendedName>
</protein>
<keyword evidence="1" id="KW-0812">Transmembrane</keyword>
<dbReference type="Pfam" id="PF12158">
    <property type="entry name" value="DUF3592"/>
    <property type="match status" value="1"/>
</dbReference>
<evidence type="ECO:0000313" key="4">
    <source>
        <dbReference type="Proteomes" id="UP000184164"/>
    </source>
</evidence>
<sequence>MRKQTSVFGSLLIAIIFFVSGFMGWRHFTQPMLKEARASEKWPTAQGVITAAELGESTNSDGTIMYSANVYYDYTVNNRQYSSSGITMADGSSSMKNSEVKKLKKYAKGTSVAVYYDPEFPESTVLEPGAGLWLGLLLRLPLLFCAVSVLIVLGLLARIKRMLFGR</sequence>
<dbReference type="OrthoDB" id="1121306at2"/>
<feature type="domain" description="DUF3592" evidence="2">
    <location>
        <begin position="45"/>
        <end position="130"/>
    </location>
</feature>
<name>A0A1M5DDY5_9BACT</name>
<dbReference type="STRING" id="1484053.SAMN05444274_10760"/>
<proteinExistence type="predicted"/>
<evidence type="ECO:0000313" key="3">
    <source>
        <dbReference type="EMBL" id="SHF65197.1"/>
    </source>
</evidence>